<keyword evidence="3 5" id="KW-1133">Transmembrane helix</keyword>
<feature type="transmembrane region" description="Helical" evidence="5">
    <location>
        <begin position="76"/>
        <end position="96"/>
    </location>
</feature>
<feature type="transmembrane region" description="Helical" evidence="5">
    <location>
        <begin position="108"/>
        <end position="132"/>
    </location>
</feature>
<dbReference type="InterPro" id="IPR023352">
    <property type="entry name" value="MAPEG-like_dom_sf"/>
</dbReference>
<name>A0ABT3HIE7_9HYPH</name>
<dbReference type="RefSeq" id="WP_264603646.1">
    <property type="nucleotide sequence ID" value="NZ_JAOQNS010000018.1"/>
</dbReference>
<proteinExistence type="predicted"/>
<evidence type="ECO:0000256" key="4">
    <source>
        <dbReference type="ARBA" id="ARBA00023136"/>
    </source>
</evidence>
<dbReference type="InterPro" id="IPR001129">
    <property type="entry name" value="Membr-assoc_MAPEG"/>
</dbReference>
<protein>
    <submittedName>
        <fullName evidence="6">Membrane protein YecN with MAPEG domain</fullName>
    </submittedName>
</protein>
<evidence type="ECO:0000256" key="5">
    <source>
        <dbReference type="SAM" id="Phobius"/>
    </source>
</evidence>
<keyword evidence="7" id="KW-1185">Reference proteome</keyword>
<accession>A0ABT3HIE7</accession>
<dbReference type="Gene3D" id="1.20.120.550">
    <property type="entry name" value="Membrane associated eicosanoid/glutathione metabolism-like domain"/>
    <property type="match status" value="1"/>
</dbReference>
<reference evidence="7" key="1">
    <citation type="submission" date="2023-07" db="EMBL/GenBank/DDBJ databases">
        <title>Genome sequencing of Purple Non-Sulfur Bacteria from various extreme environments.</title>
        <authorList>
            <person name="Mayer M."/>
        </authorList>
    </citation>
    <scope>NUCLEOTIDE SEQUENCE [LARGE SCALE GENOMIC DNA]</scope>
    <source>
        <strain evidence="7">DSM 17935</strain>
    </source>
</reference>
<dbReference type="Proteomes" id="UP001209755">
    <property type="component" value="Unassembled WGS sequence"/>
</dbReference>
<comment type="caution">
    <text evidence="6">The sequence shown here is derived from an EMBL/GenBank/DDBJ whole genome shotgun (WGS) entry which is preliminary data.</text>
</comment>
<evidence type="ECO:0000313" key="7">
    <source>
        <dbReference type="Proteomes" id="UP001209755"/>
    </source>
</evidence>
<keyword evidence="2 5" id="KW-0812">Transmembrane</keyword>
<feature type="transmembrane region" description="Helical" evidence="5">
    <location>
        <begin position="6"/>
        <end position="26"/>
    </location>
</feature>
<evidence type="ECO:0000256" key="3">
    <source>
        <dbReference type="ARBA" id="ARBA00022989"/>
    </source>
</evidence>
<dbReference type="PANTHER" id="PTHR35814:SF1">
    <property type="entry name" value="GLUTATHIONE S-TRANSFERASE-RELATED"/>
    <property type="match status" value="1"/>
</dbReference>
<organism evidence="6 7">
    <name type="scientific">Rhodobium gokarnense</name>
    <dbReference type="NCBI Taxonomy" id="364296"/>
    <lineage>
        <taxon>Bacteria</taxon>
        <taxon>Pseudomonadati</taxon>
        <taxon>Pseudomonadota</taxon>
        <taxon>Alphaproteobacteria</taxon>
        <taxon>Hyphomicrobiales</taxon>
        <taxon>Rhodobiaceae</taxon>
        <taxon>Rhodobium</taxon>
    </lineage>
</organism>
<sequence length="134" mass="14785">MIPIITPIFAGIAAFMLIWFSFRVVALRRDKKILSGDGGDVEMRRAIRVQGNFVEYVPLTLVLMGFAEMQGANRGVIVLVGCALIAGRVLHALGISRDPEQFTFRVRGMFFTFTALAIAAVLSIGQSVWVLLQR</sequence>
<dbReference type="PANTHER" id="PTHR35814">
    <property type="match status" value="1"/>
</dbReference>
<dbReference type="EMBL" id="JAOQNS010000018">
    <property type="protein sequence ID" value="MCW2310069.1"/>
    <property type="molecule type" value="Genomic_DNA"/>
</dbReference>
<comment type="subcellular location">
    <subcellularLocation>
        <location evidence="1">Membrane</location>
    </subcellularLocation>
</comment>
<dbReference type="SUPFAM" id="SSF161084">
    <property type="entry name" value="MAPEG domain-like"/>
    <property type="match status" value="1"/>
</dbReference>
<keyword evidence="4 5" id="KW-0472">Membrane</keyword>
<evidence type="ECO:0000256" key="1">
    <source>
        <dbReference type="ARBA" id="ARBA00004370"/>
    </source>
</evidence>
<evidence type="ECO:0000313" key="6">
    <source>
        <dbReference type="EMBL" id="MCW2310069.1"/>
    </source>
</evidence>
<evidence type="ECO:0000256" key="2">
    <source>
        <dbReference type="ARBA" id="ARBA00022692"/>
    </source>
</evidence>
<dbReference type="Pfam" id="PF01124">
    <property type="entry name" value="MAPEG"/>
    <property type="match status" value="1"/>
</dbReference>
<gene>
    <name evidence="6" type="ORF">M2319_004434</name>
</gene>